<dbReference type="Pfam" id="PF01566">
    <property type="entry name" value="Nramp"/>
    <property type="match status" value="2"/>
</dbReference>
<evidence type="ECO:0000256" key="5">
    <source>
        <dbReference type="ARBA" id="ARBA00023136"/>
    </source>
</evidence>
<keyword evidence="2" id="KW-0813">Transport</keyword>
<dbReference type="NCBIfam" id="TIGR01197">
    <property type="entry name" value="nramp"/>
    <property type="match status" value="1"/>
</dbReference>
<feature type="transmembrane region" description="Helical" evidence="7">
    <location>
        <begin position="414"/>
        <end position="437"/>
    </location>
</feature>
<dbReference type="PRINTS" id="PR00447">
    <property type="entry name" value="NATRESASSCMP"/>
</dbReference>
<feature type="transmembrane region" description="Helical" evidence="7">
    <location>
        <begin position="114"/>
        <end position="135"/>
    </location>
</feature>
<evidence type="ECO:0000256" key="6">
    <source>
        <dbReference type="SAM" id="MobiDB-lite"/>
    </source>
</evidence>
<evidence type="ECO:0000256" key="3">
    <source>
        <dbReference type="ARBA" id="ARBA00022692"/>
    </source>
</evidence>
<dbReference type="Proteomes" id="UP001589667">
    <property type="component" value="Unassembled WGS sequence"/>
</dbReference>
<reference evidence="8 9" key="1">
    <citation type="submission" date="2024-09" db="EMBL/GenBank/DDBJ databases">
        <authorList>
            <person name="Sun Q."/>
            <person name="Mori K."/>
        </authorList>
    </citation>
    <scope>NUCLEOTIDE SEQUENCE [LARGE SCALE GENOMIC DNA]</scope>
    <source>
        <strain evidence="8 9">JCM 14321</strain>
    </source>
</reference>
<feature type="transmembrane region" description="Helical" evidence="7">
    <location>
        <begin position="63"/>
        <end position="85"/>
    </location>
</feature>
<feature type="transmembrane region" description="Helical" evidence="7">
    <location>
        <begin position="390"/>
        <end position="408"/>
    </location>
</feature>
<name>A0ABV5SLL3_9MICO</name>
<feature type="region of interest" description="Disordered" evidence="6">
    <location>
        <begin position="1"/>
        <end position="28"/>
    </location>
</feature>
<dbReference type="NCBIfam" id="NF037982">
    <property type="entry name" value="Nramp_1"/>
    <property type="match status" value="2"/>
</dbReference>
<evidence type="ECO:0000256" key="4">
    <source>
        <dbReference type="ARBA" id="ARBA00022989"/>
    </source>
</evidence>
<comment type="caution">
    <text evidence="8">The sequence shown here is derived from an EMBL/GenBank/DDBJ whole genome shotgun (WGS) entry which is preliminary data.</text>
</comment>
<keyword evidence="4 7" id="KW-1133">Transmembrane helix</keyword>
<dbReference type="InterPro" id="IPR001046">
    <property type="entry name" value="NRAMP_fam"/>
</dbReference>
<protein>
    <submittedName>
        <fullName evidence="8">Nramp family divalent metal transporter</fullName>
    </submittedName>
</protein>
<evidence type="ECO:0000256" key="7">
    <source>
        <dbReference type="SAM" id="Phobius"/>
    </source>
</evidence>
<feature type="transmembrane region" description="Helical" evidence="7">
    <location>
        <begin position="173"/>
        <end position="194"/>
    </location>
</feature>
<evidence type="ECO:0000313" key="8">
    <source>
        <dbReference type="EMBL" id="MFB9641057.1"/>
    </source>
</evidence>
<dbReference type="PANTHER" id="PTHR11706">
    <property type="entry name" value="SOLUTE CARRIER PROTEIN FAMILY 11 MEMBER"/>
    <property type="match status" value="1"/>
</dbReference>
<dbReference type="PANTHER" id="PTHR11706:SF33">
    <property type="entry name" value="NATURAL RESISTANCE-ASSOCIATED MACROPHAGE PROTEIN 2"/>
    <property type="match status" value="1"/>
</dbReference>
<evidence type="ECO:0000256" key="1">
    <source>
        <dbReference type="ARBA" id="ARBA00004141"/>
    </source>
</evidence>
<gene>
    <name evidence="8" type="ORF">ACFFQV_02025</name>
</gene>
<feature type="transmembrane region" description="Helical" evidence="7">
    <location>
        <begin position="449"/>
        <end position="474"/>
    </location>
</feature>
<sequence>MPKTLDDEIDTPAPAPNTSDTAGRRSRDPSVPRVAWLIGPALVAGVAYLDPGNVASNMTAGAQYGYLLVWVVVLGNVMAWLIQYLSAKLGIVTGRSLPEVLGGRIRNRWGRRAYWLQAELVAMATDLAEVIGGAVALNLLFGVPLIWGGLITGAVSIALLVLQSRRGPRTFEFVIIGLLAIIAIGFTVGVFVAPPDPAGLLGGLVPRFADANSVLLAASILGATIMPHAIYAHSALSRDRFATRRGEQAGQAGRTGAPLGGAPTVRPTAWHGFGIRRGTDAAPELAPGTATAVPTDVLVRATRWDVSIAMAIAGTVNLCILLLAAVNLAGVEGTDSLEGAYAALGTALGPAIATLFAVGLLASGLASTSVGAYAGAEIMYGLLHVRVPLILRRLVTLVPALVILWLGFDPTLSLVLSQVVLSFGIPFALIPLVALTAKAGVLGRWRNHWSTTAAGVAASVFLIALNGVLLWLVFTGA</sequence>
<feature type="transmembrane region" description="Helical" evidence="7">
    <location>
        <begin position="141"/>
        <end position="161"/>
    </location>
</feature>
<feature type="transmembrane region" description="Helical" evidence="7">
    <location>
        <begin position="308"/>
        <end position="331"/>
    </location>
</feature>
<feature type="transmembrane region" description="Helical" evidence="7">
    <location>
        <begin position="351"/>
        <end position="378"/>
    </location>
</feature>
<feature type="transmembrane region" description="Helical" evidence="7">
    <location>
        <begin position="34"/>
        <end position="51"/>
    </location>
</feature>
<organism evidence="8 9">
    <name type="scientific">Agromyces lapidis</name>
    <dbReference type="NCBI Taxonomy" id="279574"/>
    <lineage>
        <taxon>Bacteria</taxon>
        <taxon>Bacillati</taxon>
        <taxon>Actinomycetota</taxon>
        <taxon>Actinomycetes</taxon>
        <taxon>Micrococcales</taxon>
        <taxon>Microbacteriaceae</taxon>
        <taxon>Agromyces</taxon>
    </lineage>
</organism>
<feature type="transmembrane region" description="Helical" evidence="7">
    <location>
        <begin position="214"/>
        <end position="236"/>
    </location>
</feature>
<dbReference type="RefSeq" id="WP_157423552.1">
    <property type="nucleotide sequence ID" value="NZ_BAAANI010000008.1"/>
</dbReference>
<proteinExistence type="predicted"/>
<dbReference type="EMBL" id="JBHMBL010000001">
    <property type="protein sequence ID" value="MFB9641057.1"/>
    <property type="molecule type" value="Genomic_DNA"/>
</dbReference>
<keyword evidence="9" id="KW-1185">Reference proteome</keyword>
<evidence type="ECO:0000256" key="2">
    <source>
        <dbReference type="ARBA" id="ARBA00022448"/>
    </source>
</evidence>
<accession>A0ABV5SLL3</accession>
<keyword evidence="5 7" id="KW-0472">Membrane</keyword>
<keyword evidence="3 7" id="KW-0812">Transmembrane</keyword>
<comment type="subcellular location">
    <subcellularLocation>
        <location evidence="1">Membrane</location>
        <topology evidence="1">Multi-pass membrane protein</topology>
    </subcellularLocation>
</comment>
<evidence type="ECO:0000313" key="9">
    <source>
        <dbReference type="Proteomes" id="UP001589667"/>
    </source>
</evidence>